<gene>
    <name evidence="2" type="ORF">BDK89_4138</name>
</gene>
<dbReference type="SUPFAM" id="SSF103196">
    <property type="entry name" value="Roadblock/LC7 domain"/>
    <property type="match status" value="1"/>
</dbReference>
<dbReference type="PANTHER" id="PTHR36222">
    <property type="entry name" value="SERINE PROTEASE INHIBITOR RV3364C"/>
    <property type="match status" value="1"/>
</dbReference>
<dbReference type="InterPro" id="IPR053141">
    <property type="entry name" value="Mycobact_SerProt_Inhib_Rv3364c"/>
</dbReference>
<protein>
    <recommendedName>
        <fullName evidence="1">Roadblock/LAMTOR2 domain-containing protein</fullName>
    </recommendedName>
</protein>
<keyword evidence="3" id="KW-1185">Reference proteome</keyword>
<dbReference type="InterPro" id="IPR004942">
    <property type="entry name" value="Roadblock/LAMTOR2_dom"/>
</dbReference>
<reference evidence="2 3" key="1">
    <citation type="submission" date="2019-03" db="EMBL/GenBank/DDBJ databases">
        <title>Sequencing the genomes of 1000 actinobacteria strains.</title>
        <authorList>
            <person name="Klenk H.-P."/>
        </authorList>
    </citation>
    <scope>NUCLEOTIDE SEQUENCE [LARGE SCALE GENOMIC DNA]</scope>
    <source>
        <strain evidence="2 3">DSM 18936</strain>
    </source>
</reference>
<feature type="domain" description="Roadblock/LAMTOR2" evidence="1">
    <location>
        <begin position="8"/>
        <end position="98"/>
    </location>
</feature>
<dbReference type="Proteomes" id="UP000294558">
    <property type="component" value="Unassembled WGS sequence"/>
</dbReference>
<dbReference type="OrthoDB" id="5187023at2"/>
<evidence type="ECO:0000313" key="3">
    <source>
        <dbReference type="Proteomes" id="UP000294558"/>
    </source>
</evidence>
<evidence type="ECO:0000313" key="2">
    <source>
        <dbReference type="EMBL" id="TDT18517.1"/>
    </source>
</evidence>
<name>A0A4R7I4B5_9ACTN</name>
<dbReference type="RefSeq" id="WP_133870728.1">
    <property type="nucleotide sequence ID" value="NZ_JAVJPS010000018.1"/>
</dbReference>
<dbReference type="Gene3D" id="3.30.450.30">
    <property type="entry name" value="Dynein light chain 2a, cytoplasmic"/>
    <property type="match status" value="1"/>
</dbReference>
<organism evidence="2 3">
    <name type="scientific">Ilumatobacter fluminis</name>
    <dbReference type="NCBI Taxonomy" id="467091"/>
    <lineage>
        <taxon>Bacteria</taxon>
        <taxon>Bacillati</taxon>
        <taxon>Actinomycetota</taxon>
        <taxon>Acidimicrobiia</taxon>
        <taxon>Acidimicrobiales</taxon>
        <taxon>Ilumatobacteraceae</taxon>
        <taxon>Ilumatobacter</taxon>
    </lineage>
</organism>
<dbReference type="AlphaFoldDB" id="A0A4R7I4B5"/>
<proteinExistence type="predicted"/>
<accession>A0A4R7I4B5</accession>
<dbReference type="SMART" id="SM00960">
    <property type="entry name" value="Robl_LC7"/>
    <property type="match status" value="1"/>
</dbReference>
<sequence>MNAADNLNWLVGRFVQQVAAVRQAVVVSSDGLPLAVSDGVDREASERLSAVASGMIGLAYGSAGRFGAGAVQNVIIEMENGWMFVTGIRDGSLMCVVTTKHADIGTIGYEMAVFAERAGEVLTPEVREELKCLMLSRG</sequence>
<dbReference type="PANTHER" id="PTHR36222:SF1">
    <property type="entry name" value="SERINE PROTEASE INHIBITOR RV3364C"/>
    <property type="match status" value="1"/>
</dbReference>
<evidence type="ECO:0000259" key="1">
    <source>
        <dbReference type="SMART" id="SM00960"/>
    </source>
</evidence>
<comment type="caution">
    <text evidence="2">The sequence shown here is derived from an EMBL/GenBank/DDBJ whole genome shotgun (WGS) entry which is preliminary data.</text>
</comment>
<dbReference type="Pfam" id="PF03259">
    <property type="entry name" value="Robl_LC7"/>
    <property type="match status" value="1"/>
</dbReference>
<dbReference type="EMBL" id="SOAU01000001">
    <property type="protein sequence ID" value="TDT18517.1"/>
    <property type="molecule type" value="Genomic_DNA"/>
</dbReference>